<reference evidence="2 3" key="1">
    <citation type="submission" date="2024-03" db="EMBL/GenBank/DDBJ databases">
        <title>A high-quality draft genome sequence of Diaporthe vaccinii, a causative agent of upright dieback and viscid rot disease in cranberry plants.</title>
        <authorList>
            <person name="Sarrasin M."/>
            <person name="Lang B.F."/>
            <person name="Burger G."/>
        </authorList>
    </citation>
    <scope>NUCLEOTIDE SEQUENCE [LARGE SCALE GENOMIC DNA]</scope>
    <source>
        <strain evidence="2 3">IS7</strain>
    </source>
</reference>
<dbReference type="EMBL" id="JBAWTH010000004">
    <property type="protein sequence ID" value="KAL2292140.1"/>
    <property type="molecule type" value="Genomic_DNA"/>
</dbReference>
<sequence length="145" mass="16201">MVWQAQRLHFDLQGLLETRRSHNATLKSFRGWYTSSFRGLSLMTTWYHATVCRRNFPFPCHVAIDRACEIFASPLPNRTPLLAEDVGVTSVEDGHGGASEELSAGSTQLDLSEEVSQKHSPSRENRSLLRWVGDTGQTTVLSCPP</sequence>
<feature type="region of interest" description="Disordered" evidence="1">
    <location>
        <begin position="90"/>
        <end position="127"/>
    </location>
</feature>
<accession>A0ABR4FBR9</accession>
<name>A0ABR4FBR9_9PEZI</name>
<feature type="compositionally biased region" description="Basic and acidic residues" evidence="1">
    <location>
        <begin position="115"/>
        <end position="127"/>
    </location>
</feature>
<evidence type="ECO:0000313" key="2">
    <source>
        <dbReference type="EMBL" id="KAL2292140.1"/>
    </source>
</evidence>
<gene>
    <name evidence="2" type="ORF">FJTKL_10784</name>
</gene>
<proteinExistence type="predicted"/>
<keyword evidence="3" id="KW-1185">Reference proteome</keyword>
<evidence type="ECO:0000313" key="3">
    <source>
        <dbReference type="Proteomes" id="UP001600888"/>
    </source>
</evidence>
<dbReference type="Proteomes" id="UP001600888">
    <property type="component" value="Unassembled WGS sequence"/>
</dbReference>
<organism evidence="2 3">
    <name type="scientific">Diaporthe vaccinii</name>
    <dbReference type="NCBI Taxonomy" id="105482"/>
    <lineage>
        <taxon>Eukaryota</taxon>
        <taxon>Fungi</taxon>
        <taxon>Dikarya</taxon>
        <taxon>Ascomycota</taxon>
        <taxon>Pezizomycotina</taxon>
        <taxon>Sordariomycetes</taxon>
        <taxon>Sordariomycetidae</taxon>
        <taxon>Diaporthales</taxon>
        <taxon>Diaporthaceae</taxon>
        <taxon>Diaporthe</taxon>
        <taxon>Diaporthe eres species complex</taxon>
    </lineage>
</organism>
<evidence type="ECO:0000256" key="1">
    <source>
        <dbReference type="SAM" id="MobiDB-lite"/>
    </source>
</evidence>
<comment type="caution">
    <text evidence="2">The sequence shown here is derived from an EMBL/GenBank/DDBJ whole genome shotgun (WGS) entry which is preliminary data.</text>
</comment>
<protein>
    <submittedName>
        <fullName evidence="2">Uncharacterized protein</fullName>
    </submittedName>
</protein>